<comment type="similarity">
    <text evidence="2 7">Belongs to the glycosyltransferase 1 family. Plant sucrose synthase subfamily.</text>
</comment>
<feature type="compositionally biased region" description="Low complexity" evidence="8">
    <location>
        <begin position="887"/>
        <end position="910"/>
    </location>
</feature>
<evidence type="ECO:0000259" key="9">
    <source>
        <dbReference type="Pfam" id="PF00534"/>
    </source>
</evidence>
<evidence type="ECO:0000256" key="6">
    <source>
        <dbReference type="ARBA" id="ARBA00049030"/>
    </source>
</evidence>
<reference evidence="13 14" key="1">
    <citation type="submission" date="2024-01" db="EMBL/GenBank/DDBJ databases">
        <title>The genomes of 5 underutilized Papilionoideae crops provide insights into root nodulation and disease resistance.</title>
        <authorList>
            <person name="Yuan L."/>
        </authorList>
    </citation>
    <scope>NUCLEOTIDE SEQUENCE [LARGE SCALE GENOMIC DNA]</scope>
    <source>
        <strain evidence="13">LY-2023</strain>
        <tissue evidence="13">Leaf</tissue>
    </source>
</reference>
<comment type="caution">
    <text evidence="13">The sequence shown here is derived from an EMBL/GenBank/DDBJ whole genome shotgun (WGS) entry which is preliminary data.</text>
</comment>
<dbReference type="InterPro" id="IPR001296">
    <property type="entry name" value="Glyco_trans_1"/>
</dbReference>
<feature type="domain" description="Sucrose synthase N-terminal" evidence="11">
    <location>
        <begin position="79"/>
        <end position="193"/>
    </location>
</feature>
<dbReference type="GO" id="GO:0005985">
    <property type="term" value="P:sucrose metabolic process"/>
    <property type="evidence" value="ECO:0007669"/>
    <property type="project" value="InterPro"/>
</dbReference>
<dbReference type="EC" id="2.4.1.13" evidence="3 7"/>
<dbReference type="Pfam" id="PF00534">
    <property type="entry name" value="Glycos_transf_1"/>
    <property type="match status" value="1"/>
</dbReference>
<dbReference type="PANTHER" id="PTHR45839:SF4">
    <property type="entry name" value="SUCROSE SYNTHASE 5"/>
    <property type="match status" value="1"/>
</dbReference>
<dbReference type="GO" id="GO:0016157">
    <property type="term" value="F:sucrose synthase activity"/>
    <property type="evidence" value="ECO:0007669"/>
    <property type="project" value="UniProtKB-UniRule"/>
</dbReference>
<evidence type="ECO:0000259" key="12">
    <source>
        <dbReference type="Pfam" id="PF24862"/>
    </source>
</evidence>
<dbReference type="FunFam" id="1.20.120.1230:FF:000001">
    <property type="entry name" value="Sucrose synthase"/>
    <property type="match status" value="1"/>
</dbReference>
<evidence type="ECO:0000313" key="14">
    <source>
        <dbReference type="Proteomes" id="UP001359559"/>
    </source>
</evidence>
<dbReference type="Pfam" id="PF24862">
    <property type="entry name" value="SUS_EPBD"/>
    <property type="match status" value="1"/>
</dbReference>
<dbReference type="Gene3D" id="1.20.120.1230">
    <property type="match status" value="1"/>
</dbReference>
<evidence type="ECO:0000256" key="1">
    <source>
        <dbReference type="ARBA" id="ARBA00002595"/>
    </source>
</evidence>
<dbReference type="AlphaFoldDB" id="A0AAN9PIG9"/>
<evidence type="ECO:0000313" key="13">
    <source>
        <dbReference type="EMBL" id="KAK7300620.1"/>
    </source>
</evidence>
<comment type="function">
    <text evidence="1 7">Sucrose-cleaving enzyme that provides UDP-glucose and fructose for various metabolic pathways.</text>
</comment>
<evidence type="ECO:0000259" key="10">
    <source>
        <dbReference type="Pfam" id="PF00862"/>
    </source>
</evidence>
<dbReference type="Gene3D" id="3.40.50.2000">
    <property type="entry name" value="Glycogen Phosphorylase B"/>
    <property type="match status" value="2"/>
</dbReference>
<dbReference type="NCBIfam" id="TIGR02470">
    <property type="entry name" value="sucr_synth"/>
    <property type="match status" value="1"/>
</dbReference>
<evidence type="ECO:0000256" key="2">
    <source>
        <dbReference type="ARBA" id="ARBA00005894"/>
    </source>
</evidence>
<dbReference type="SUPFAM" id="SSF53756">
    <property type="entry name" value="UDP-Glycosyltransferase/glycogen phosphorylase"/>
    <property type="match status" value="1"/>
</dbReference>
<dbReference type="InterPro" id="IPR056735">
    <property type="entry name" value="SUS_N"/>
</dbReference>
<dbReference type="Proteomes" id="UP001359559">
    <property type="component" value="Unassembled WGS sequence"/>
</dbReference>
<dbReference type="InterPro" id="IPR000368">
    <property type="entry name" value="Sucrose_synth_GT-B1"/>
</dbReference>
<feature type="domain" description="Sucrose synthase first GT-B" evidence="10">
    <location>
        <begin position="339"/>
        <end position="627"/>
    </location>
</feature>
<dbReference type="FunFam" id="3.40.50.2000:FF:000006">
    <property type="entry name" value="Sucrose synthase"/>
    <property type="match status" value="1"/>
</dbReference>
<evidence type="ECO:0000256" key="3">
    <source>
        <dbReference type="ARBA" id="ARBA00012540"/>
    </source>
</evidence>
<keyword evidence="14" id="KW-1185">Reference proteome</keyword>
<dbReference type="Pfam" id="PF00862">
    <property type="entry name" value="GT-B_Sucrose_synth"/>
    <property type="match status" value="1"/>
</dbReference>
<dbReference type="EMBL" id="JAYKXN010000003">
    <property type="protein sequence ID" value="KAK7300620.1"/>
    <property type="molecule type" value="Genomic_DNA"/>
</dbReference>
<dbReference type="Pfam" id="PF24861">
    <property type="entry name" value="SUS_N"/>
    <property type="match status" value="1"/>
</dbReference>
<dbReference type="PANTHER" id="PTHR45839">
    <property type="match status" value="1"/>
</dbReference>
<proteinExistence type="inferred from homology"/>
<protein>
    <recommendedName>
        <fullName evidence="3 7">Sucrose synthase</fullName>
        <ecNumber evidence="3 7">2.4.1.13</ecNumber>
    </recommendedName>
</protein>
<comment type="catalytic activity">
    <reaction evidence="6 7">
        <text>an NDP-alpha-D-glucose + D-fructose = a ribonucleoside 5'-diphosphate + sucrose + H(+)</text>
        <dbReference type="Rhea" id="RHEA:16241"/>
        <dbReference type="ChEBI" id="CHEBI:15378"/>
        <dbReference type="ChEBI" id="CHEBI:17992"/>
        <dbReference type="ChEBI" id="CHEBI:37721"/>
        <dbReference type="ChEBI" id="CHEBI:57930"/>
        <dbReference type="ChEBI" id="CHEBI:76533"/>
        <dbReference type="EC" id="2.4.1.13"/>
    </reaction>
</comment>
<evidence type="ECO:0000256" key="4">
    <source>
        <dbReference type="ARBA" id="ARBA00022676"/>
    </source>
</evidence>
<feature type="region of interest" description="Disordered" evidence="8">
    <location>
        <begin position="878"/>
        <end position="910"/>
    </location>
</feature>
<sequence length="910" mass="103964">MVSFSFRVFYVNLTFQFSTPLTSPHLHLTRYDVFVFYTSITLFFSTIKTPYFSDFENLNQPFYQIFFVKMASSAPALRRTNSVVDNMPDALKQSRYHMKRCFAKYLGKGRRIMKLHHLMEEIELVIDDTSERNQVLEGLLGFILSTTQEAVVDPPYVAFGIRPNPGVWEYVRVSSEDLSVEPITPTEYLKFKERVYDENWATDENSFEADFGAFDFQIPQLTLSSSIGNGLQFVSKFLTSKLTGKLEKSQTIVDYLLTLNHMGESLMINETLNTAAKLQMALVVADTFLSALSKETPYKDFELTLKEWGFERGWGDTAGRVKETMATLSEVLQAPDPVNLENFFSRIPIIFNVVIFSIHGYFGQADVLGLPDTGGQVVYILDQVKSLEEELLLRIKQQGLNVKPQILVVTRLIPDARGTKCHQDLEPINDTKHSHILRVPFHTDKGILRQWVSRFDIYPYLERFTQDATTKILDFMDGKPDLVIGNYTDGNLVASLMARKLGITQGTIAHALEKTKYEDSDVKWKELDPKYHFSCQFMADTVAMNAADFIITSTYQEIAGSKNIPGQYESHAAFTLPGLCRVVSGINVFDPKFNIAAPGADESIYFPCSEKEKRLSQFHPAIEELLFSKVDNTEHIGYLAERRKPIIFSMARLDAVKNLTGLAEWYGKNKRLRNLVNLVIVGGFFDPSKSKDREEMAEIRKMHELIEKHQLRGQFRWITAQTNRYQNGELYRWIADTKGAFVQPALYEAFGLTVIEAMNCGLPTFATNQGGPAEIIVDGVSGFHIDPLNGNESSNKIADFFEKCKVDPSYWNVISEAGLQRINECYTWKIYANKLVNMGNMYTFWRQVNKEQKEAKQRYIQMFYNLIFKNLVKTVPIPGDEPQQPMSKQSSLKQQSTRRSQSRLQRLFGA</sequence>
<dbReference type="InterPro" id="IPR056736">
    <property type="entry name" value="SUS_EPBD"/>
</dbReference>
<feature type="domain" description="Sucrose synthase EPBD" evidence="12">
    <location>
        <begin position="229"/>
        <end position="316"/>
    </location>
</feature>
<gene>
    <name evidence="13" type="ORF">RJT34_11468</name>
</gene>
<evidence type="ECO:0000256" key="7">
    <source>
        <dbReference type="RuleBase" id="RU280817"/>
    </source>
</evidence>
<accession>A0AAN9PIG9</accession>
<keyword evidence="5 7" id="KW-0808">Transferase</keyword>
<dbReference type="Gene3D" id="3.10.450.330">
    <property type="match status" value="1"/>
</dbReference>
<name>A0AAN9PIG9_CLITE</name>
<evidence type="ECO:0000259" key="11">
    <source>
        <dbReference type="Pfam" id="PF24861"/>
    </source>
</evidence>
<dbReference type="InterPro" id="IPR012820">
    <property type="entry name" value="Sucrose_synthase_pln/cyn"/>
</dbReference>
<evidence type="ECO:0000256" key="8">
    <source>
        <dbReference type="SAM" id="MobiDB-lite"/>
    </source>
</evidence>
<dbReference type="FunFam" id="3.10.450.330:FF:000001">
    <property type="entry name" value="Sucrose synthase"/>
    <property type="match status" value="1"/>
</dbReference>
<feature type="domain" description="Glycosyl transferase family 1" evidence="9">
    <location>
        <begin position="641"/>
        <end position="802"/>
    </location>
</feature>
<evidence type="ECO:0000256" key="5">
    <source>
        <dbReference type="ARBA" id="ARBA00022679"/>
    </source>
</evidence>
<keyword evidence="4 7" id="KW-0328">Glycosyltransferase</keyword>
<organism evidence="13 14">
    <name type="scientific">Clitoria ternatea</name>
    <name type="common">Butterfly pea</name>
    <dbReference type="NCBI Taxonomy" id="43366"/>
    <lineage>
        <taxon>Eukaryota</taxon>
        <taxon>Viridiplantae</taxon>
        <taxon>Streptophyta</taxon>
        <taxon>Embryophyta</taxon>
        <taxon>Tracheophyta</taxon>
        <taxon>Spermatophyta</taxon>
        <taxon>Magnoliopsida</taxon>
        <taxon>eudicotyledons</taxon>
        <taxon>Gunneridae</taxon>
        <taxon>Pentapetalae</taxon>
        <taxon>rosids</taxon>
        <taxon>fabids</taxon>
        <taxon>Fabales</taxon>
        <taxon>Fabaceae</taxon>
        <taxon>Papilionoideae</taxon>
        <taxon>50 kb inversion clade</taxon>
        <taxon>NPAAA clade</taxon>
        <taxon>indigoferoid/millettioid clade</taxon>
        <taxon>Phaseoleae</taxon>
        <taxon>Clitoria</taxon>
    </lineage>
</organism>